<keyword evidence="4" id="KW-1185">Reference proteome</keyword>
<reference evidence="3 4" key="1">
    <citation type="submission" date="2014-04" db="EMBL/GenBank/DDBJ databases">
        <authorList>
            <consortium name="DOE Joint Genome Institute"/>
            <person name="Kuo A."/>
            <person name="Kohler A."/>
            <person name="Costa M.D."/>
            <person name="Nagy L.G."/>
            <person name="Floudas D."/>
            <person name="Copeland A."/>
            <person name="Barry K.W."/>
            <person name="Cichocki N."/>
            <person name="Veneault-Fourrey C."/>
            <person name="LaButti K."/>
            <person name="Lindquist E.A."/>
            <person name="Lipzen A."/>
            <person name="Lundell T."/>
            <person name="Morin E."/>
            <person name="Murat C."/>
            <person name="Sun H."/>
            <person name="Tunlid A."/>
            <person name="Henrissat B."/>
            <person name="Grigoriev I.V."/>
            <person name="Hibbett D.S."/>
            <person name="Martin F."/>
            <person name="Nordberg H.P."/>
            <person name="Cantor M.N."/>
            <person name="Hua S.X."/>
        </authorList>
    </citation>
    <scope>NUCLEOTIDE SEQUENCE [LARGE SCALE GENOMIC DNA]</scope>
    <source>
        <strain evidence="3 4">441</strain>
    </source>
</reference>
<evidence type="ECO:0000313" key="4">
    <source>
        <dbReference type="Proteomes" id="UP000054018"/>
    </source>
</evidence>
<accession>A0A0C9YWE8</accession>
<dbReference type="AlphaFoldDB" id="A0A0C9YWE8"/>
<feature type="compositionally biased region" description="Polar residues" evidence="1">
    <location>
        <begin position="151"/>
        <end position="160"/>
    </location>
</feature>
<reference evidence="4" key="2">
    <citation type="submission" date="2015-01" db="EMBL/GenBank/DDBJ databases">
        <title>Evolutionary Origins and Diversification of the Mycorrhizal Mutualists.</title>
        <authorList>
            <consortium name="DOE Joint Genome Institute"/>
            <consortium name="Mycorrhizal Genomics Consortium"/>
            <person name="Kohler A."/>
            <person name="Kuo A."/>
            <person name="Nagy L.G."/>
            <person name="Floudas D."/>
            <person name="Copeland A."/>
            <person name="Barry K.W."/>
            <person name="Cichocki N."/>
            <person name="Veneault-Fourrey C."/>
            <person name="LaButti K."/>
            <person name="Lindquist E.A."/>
            <person name="Lipzen A."/>
            <person name="Lundell T."/>
            <person name="Morin E."/>
            <person name="Murat C."/>
            <person name="Riley R."/>
            <person name="Ohm R."/>
            <person name="Sun H."/>
            <person name="Tunlid A."/>
            <person name="Henrissat B."/>
            <person name="Grigoriev I.V."/>
            <person name="Hibbett D.S."/>
            <person name="Martin F."/>
        </authorList>
    </citation>
    <scope>NUCLEOTIDE SEQUENCE [LARGE SCALE GENOMIC DNA]</scope>
    <source>
        <strain evidence="4">441</strain>
    </source>
</reference>
<dbReference type="Proteomes" id="UP000054018">
    <property type="component" value="Unassembled WGS sequence"/>
</dbReference>
<gene>
    <name evidence="3" type="ORF">PISMIDRAFT_192770</name>
</gene>
<keyword evidence="2" id="KW-0472">Membrane</keyword>
<evidence type="ECO:0000256" key="2">
    <source>
        <dbReference type="SAM" id="Phobius"/>
    </source>
</evidence>
<evidence type="ECO:0000313" key="3">
    <source>
        <dbReference type="EMBL" id="KIK18289.1"/>
    </source>
</evidence>
<dbReference type="EMBL" id="KN833808">
    <property type="protein sequence ID" value="KIK18289.1"/>
    <property type="molecule type" value="Genomic_DNA"/>
</dbReference>
<feature type="transmembrane region" description="Helical" evidence="2">
    <location>
        <begin position="37"/>
        <end position="56"/>
    </location>
</feature>
<feature type="region of interest" description="Disordered" evidence="1">
    <location>
        <begin position="151"/>
        <end position="175"/>
    </location>
</feature>
<protein>
    <submittedName>
        <fullName evidence="3">Uncharacterized protein</fullName>
    </submittedName>
</protein>
<proteinExistence type="predicted"/>
<sequence length="175" mass="19537">MAAASCHQGSRMVLHGTRNTAMSKDLLGLCGWSNGDFAVFHTMIATCLCVFVVSVYSRCTCYARLSSPPVDESRVSSYNQGKNADRRWVPVHRLHEFYKMSLQKDSRSDYLSSNEQLDSLGEFKWATWFGPFHQPRSETAVCLLAMLRQPTTPQPTSADTTHIKDGSQKAPIASQ</sequence>
<organism evidence="3 4">
    <name type="scientific">Pisolithus microcarpus 441</name>
    <dbReference type="NCBI Taxonomy" id="765257"/>
    <lineage>
        <taxon>Eukaryota</taxon>
        <taxon>Fungi</taxon>
        <taxon>Dikarya</taxon>
        <taxon>Basidiomycota</taxon>
        <taxon>Agaricomycotina</taxon>
        <taxon>Agaricomycetes</taxon>
        <taxon>Agaricomycetidae</taxon>
        <taxon>Boletales</taxon>
        <taxon>Sclerodermatineae</taxon>
        <taxon>Pisolithaceae</taxon>
        <taxon>Pisolithus</taxon>
    </lineage>
</organism>
<keyword evidence="2" id="KW-1133">Transmembrane helix</keyword>
<name>A0A0C9YWE8_9AGAM</name>
<evidence type="ECO:0000256" key="1">
    <source>
        <dbReference type="SAM" id="MobiDB-lite"/>
    </source>
</evidence>
<dbReference type="HOGENOM" id="CLU_1533168_0_0_1"/>
<keyword evidence="2" id="KW-0812">Transmembrane</keyword>